<dbReference type="RefSeq" id="WP_274326354.1">
    <property type="nucleotide sequence ID" value="NZ_CP118159.1"/>
</dbReference>
<dbReference type="AlphaFoldDB" id="A0ABD5YAK6"/>
<evidence type="ECO:0000313" key="2">
    <source>
        <dbReference type="Proteomes" id="UP001596432"/>
    </source>
</evidence>
<keyword evidence="2" id="KW-1185">Reference proteome</keyword>
<gene>
    <name evidence="1" type="ORF">ACFQMA_24140</name>
</gene>
<accession>A0ABD5YAK6</accession>
<organism evidence="1 2">
    <name type="scientific">Halosimplex aquaticum</name>
    <dbReference type="NCBI Taxonomy" id="3026162"/>
    <lineage>
        <taxon>Archaea</taxon>
        <taxon>Methanobacteriati</taxon>
        <taxon>Methanobacteriota</taxon>
        <taxon>Stenosarchaea group</taxon>
        <taxon>Halobacteria</taxon>
        <taxon>Halobacteriales</taxon>
        <taxon>Haloarculaceae</taxon>
        <taxon>Halosimplex</taxon>
    </lineage>
</organism>
<sequence length="405" mass="46871">MREKWDPIFTFQHSGQTKAEQLENNTTKGLLKLLQDTNPRVLADFLSLFVGDFQMSPSVFDVYEDAEQVPDERTLRTQPAGDPVTFHTQRGIDSVDTASEKGYVLGISRMGGTIDNEDKVKDFNIPDGIIDVPHRNGSSIIVLEVKTGADKLTEDELNRYAHSLDTDDTERLEIKWRRIYDFCLSLFTDASLSKLDRYLLAEYARYLEYEQLEMDISDYNPDSGHRKLLQLKRLNGDSSVFEDGKLGLRIRWTDENSNKTSNFGWISAEYFSSLLGAIPESIREMTFSGEEVNYEPLIEWVYEEYPELEAKEAQHVYVPERGADIFKNLPGESTRHLQFRWTRDDDGEYYHEHPNLRLYRKGASCPDLAPDAFEELFEELDAEVREKMFCGEINLRAGWRSYLRS</sequence>
<dbReference type="GeneID" id="78823265"/>
<comment type="caution">
    <text evidence="1">The sequence shown here is derived from an EMBL/GenBank/DDBJ whole genome shotgun (WGS) entry which is preliminary data.</text>
</comment>
<dbReference type="EMBL" id="JBHTAS010000002">
    <property type="protein sequence ID" value="MFC7142903.1"/>
    <property type="molecule type" value="Genomic_DNA"/>
</dbReference>
<name>A0ABD5YAK6_9EURY</name>
<proteinExistence type="predicted"/>
<protein>
    <recommendedName>
        <fullName evidence="3">PD-(D/E)XK nuclease superfamily protein</fullName>
    </recommendedName>
</protein>
<evidence type="ECO:0000313" key="1">
    <source>
        <dbReference type="EMBL" id="MFC7142903.1"/>
    </source>
</evidence>
<dbReference type="Proteomes" id="UP001596432">
    <property type="component" value="Unassembled WGS sequence"/>
</dbReference>
<reference evidence="1 2" key="1">
    <citation type="journal article" date="2019" name="Int. J. Syst. Evol. Microbiol.">
        <title>The Global Catalogue of Microorganisms (GCM) 10K type strain sequencing project: providing services to taxonomists for standard genome sequencing and annotation.</title>
        <authorList>
            <consortium name="The Broad Institute Genomics Platform"/>
            <consortium name="The Broad Institute Genome Sequencing Center for Infectious Disease"/>
            <person name="Wu L."/>
            <person name="Ma J."/>
        </authorList>
    </citation>
    <scope>NUCLEOTIDE SEQUENCE [LARGE SCALE GENOMIC DNA]</scope>
    <source>
        <strain evidence="1 2">XZYJT29</strain>
    </source>
</reference>
<evidence type="ECO:0008006" key="3">
    <source>
        <dbReference type="Google" id="ProtNLM"/>
    </source>
</evidence>